<dbReference type="AlphaFoldDB" id="A0AA38KV06"/>
<sequence length="131" mass="14862">MDKFMAGQERLTKAMDLLAMSIQNLINIKQPIGTGQGSSLKTRDEAILENNPNTLGRENVEASYKEYMAFPKEIREAMSFTKFMELDGGRSRPTPRHAQPRSETEQKNFQVVLADEEVEKEGQGKIGFQHE</sequence>
<proteinExistence type="predicted"/>
<protein>
    <submittedName>
        <fullName evidence="2">Uncharacterized protein</fullName>
    </submittedName>
</protein>
<dbReference type="Proteomes" id="UP000824469">
    <property type="component" value="Unassembled WGS sequence"/>
</dbReference>
<feature type="region of interest" description="Disordered" evidence="1">
    <location>
        <begin position="85"/>
        <end position="109"/>
    </location>
</feature>
<comment type="caution">
    <text evidence="2">The sequence shown here is derived from an EMBL/GenBank/DDBJ whole genome shotgun (WGS) entry which is preliminary data.</text>
</comment>
<keyword evidence="3" id="KW-1185">Reference proteome</keyword>
<reference evidence="2 3" key="1">
    <citation type="journal article" date="2021" name="Nat. Plants">
        <title>The Taxus genome provides insights into paclitaxel biosynthesis.</title>
        <authorList>
            <person name="Xiong X."/>
            <person name="Gou J."/>
            <person name="Liao Q."/>
            <person name="Li Y."/>
            <person name="Zhou Q."/>
            <person name="Bi G."/>
            <person name="Li C."/>
            <person name="Du R."/>
            <person name="Wang X."/>
            <person name="Sun T."/>
            <person name="Guo L."/>
            <person name="Liang H."/>
            <person name="Lu P."/>
            <person name="Wu Y."/>
            <person name="Zhang Z."/>
            <person name="Ro D.K."/>
            <person name="Shang Y."/>
            <person name="Huang S."/>
            <person name="Yan J."/>
        </authorList>
    </citation>
    <scope>NUCLEOTIDE SEQUENCE [LARGE SCALE GENOMIC DNA]</scope>
    <source>
        <strain evidence="2">Ta-2019</strain>
    </source>
</reference>
<feature type="non-terminal residue" evidence="2">
    <location>
        <position position="131"/>
    </location>
</feature>
<name>A0AA38KV06_TAXCH</name>
<evidence type="ECO:0000313" key="2">
    <source>
        <dbReference type="EMBL" id="KAH9310068.1"/>
    </source>
</evidence>
<evidence type="ECO:0000256" key="1">
    <source>
        <dbReference type="SAM" id="MobiDB-lite"/>
    </source>
</evidence>
<evidence type="ECO:0000313" key="3">
    <source>
        <dbReference type="Proteomes" id="UP000824469"/>
    </source>
</evidence>
<dbReference type="EMBL" id="JAHRHJ020000007">
    <property type="protein sequence ID" value="KAH9310068.1"/>
    <property type="molecule type" value="Genomic_DNA"/>
</dbReference>
<organism evidence="2 3">
    <name type="scientific">Taxus chinensis</name>
    <name type="common">Chinese yew</name>
    <name type="synonym">Taxus wallichiana var. chinensis</name>
    <dbReference type="NCBI Taxonomy" id="29808"/>
    <lineage>
        <taxon>Eukaryota</taxon>
        <taxon>Viridiplantae</taxon>
        <taxon>Streptophyta</taxon>
        <taxon>Embryophyta</taxon>
        <taxon>Tracheophyta</taxon>
        <taxon>Spermatophyta</taxon>
        <taxon>Pinopsida</taxon>
        <taxon>Pinidae</taxon>
        <taxon>Conifers II</taxon>
        <taxon>Cupressales</taxon>
        <taxon>Taxaceae</taxon>
        <taxon>Taxus</taxon>
    </lineage>
</organism>
<gene>
    <name evidence="2" type="ORF">KI387_037979</name>
</gene>
<accession>A0AA38KV06</accession>